<protein>
    <submittedName>
        <fullName evidence="2">Uncharacterized protein</fullName>
    </submittedName>
</protein>
<name>A0A1W2TXD8_ROSNE</name>
<gene>
    <name evidence="2" type="ORF">SAMD00023353_11900010</name>
</gene>
<accession>A0A1W2TXD8</accession>
<keyword evidence="3" id="KW-1185">Reference proteome</keyword>
<feature type="region of interest" description="Disordered" evidence="1">
    <location>
        <begin position="1"/>
        <end position="34"/>
    </location>
</feature>
<organism evidence="2">
    <name type="scientific">Rosellinia necatrix</name>
    <name type="common">White root-rot fungus</name>
    <dbReference type="NCBI Taxonomy" id="77044"/>
    <lineage>
        <taxon>Eukaryota</taxon>
        <taxon>Fungi</taxon>
        <taxon>Dikarya</taxon>
        <taxon>Ascomycota</taxon>
        <taxon>Pezizomycotina</taxon>
        <taxon>Sordariomycetes</taxon>
        <taxon>Xylariomycetidae</taxon>
        <taxon>Xylariales</taxon>
        <taxon>Xylariaceae</taxon>
        <taxon>Rosellinia</taxon>
    </lineage>
</organism>
<evidence type="ECO:0000256" key="1">
    <source>
        <dbReference type="SAM" id="MobiDB-lite"/>
    </source>
</evidence>
<dbReference type="Proteomes" id="UP000054516">
    <property type="component" value="Unassembled WGS sequence"/>
</dbReference>
<dbReference type="AlphaFoldDB" id="A0A1W2TXD8"/>
<proteinExistence type="predicted"/>
<sequence>MDSEGKAMAPPEAIHRKQERDLDEDLSSPRAPLVEEEEEEVMHAVGQAMANMQPNKAFRILVITPPSSAGSAGESAGRLLPRVMAA</sequence>
<reference evidence="2" key="1">
    <citation type="submission" date="2016-03" db="EMBL/GenBank/DDBJ databases">
        <title>Draft genome sequence of Rosellinia necatrix.</title>
        <authorList>
            <person name="Kanematsu S."/>
        </authorList>
    </citation>
    <scope>NUCLEOTIDE SEQUENCE [LARGE SCALE GENOMIC DNA]</scope>
    <source>
        <strain evidence="2">W97</strain>
    </source>
</reference>
<evidence type="ECO:0000313" key="2">
    <source>
        <dbReference type="EMBL" id="GAP93335.2"/>
    </source>
</evidence>
<dbReference type="EMBL" id="DF977564">
    <property type="protein sequence ID" value="GAP93335.2"/>
    <property type="molecule type" value="Genomic_DNA"/>
</dbReference>
<evidence type="ECO:0000313" key="3">
    <source>
        <dbReference type="Proteomes" id="UP000054516"/>
    </source>
</evidence>